<dbReference type="NCBIfam" id="TIGR00086">
    <property type="entry name" value="smpB"/>
    <property type="match status" value="1"/>
</dbReference>
<comment type="function">
    <text evidence="3">Required for rescue of stalled ribosomes mediated by trans-translation. Binds to transfer-messenger RNA (tmRNA), required for stable association of tmRNA with ribosomes. tmRNA and SmpB together mimic tRNA shape, replacing the anticodon stem-loop with SmpB. tmRNA is encoded by the ssrA gene; the 2 termini fold to resemble tRNA(Ala) and it encodes a 'tag peptide', a short internal open reading frame. During trans-translation Ala-aminoacylated tmRNA acts like a tRNA, entering the A-site of stalled ribosomes, displacing the stalled mRNA. The ribosome then switches to translate the ORF on the tmRNA; the nascent peptide is terminated with the 'tag peptide' encoded by the tmRNA and targeted for degradation. The ribosome is freed to recommence translation, which seems to be the essential function of trans-translation.</text>
</comment>
<evidence type="ECO:0000313" key="5">
    <source>
        <dbReference type="Proteomes" id="UP000316925"/>
    </source>
</evidence>
<dbReference type="GO" id="GO:0070930">
    <property type="term" value="P:trans-translation-dependent protein tagging"/>
    <property type="evidence" value="ECO:0007669"/>
    <property type="project" value="TreeGrafter"/>
</dbReference>
<dbReference type="PANTHER" id="PTHR30308:SF2">
    <property type="entry name" value="SSRA-BINDING PROTEIN"/>
    <property type="match status" value="1"/>
</dbReference>
<proteinExistence type="inferred from homology"/>
<dbReference type="InterPro" id="IPR000037">
    <property type="entry name" value="SsrA-bd_prot"/>
</dbReference>
<evidence type="ECO:0000256" key="1">
    <source>
        <dbReference type="ARBA" id="ARBA00022490"/>
    </source>
</evidence>
<dbReference type="GO" id="GO:0070929">
    <property type="term" value="P:trans-translation"/>
    <property type="evidence" value="ECO:0007669"/>
    <property type="project" value="UniProtKB-UniRule"/>
</dbReference>
<dbReference type="EMBL" id="SOIJ01000234">
    <property type="protein sequence ID" value="TET92231.1"/>
    <property type="molecule type" value="Genomic_DNA"/>
</dbReference>
<dbReference type="PROSITE" id="PS01317">
    <property type="entry name" value="SSRP"/>
    <property type="match status" value="1"/>
</dbReference>
<dbReference type="Gene3D" id="2.40.280.10">
    <property type="match status" value="1"/>
</dbReference>
<dbReference type="AlphaFoldDB" id="A0A523YKZ4"/>
<protein>
    <recommendedName>
        <fullName evidence="3">SsrA-binding protein</fullName>
    </recommendedName>
    <alternativeName>
        <fullName evidence="3">Small protein B</fullName>
    </alternativeName>
</protein>
<keyword evidence="2 3" id="KW-0694">RNA-binding</keyword>
<sequence>MITNKKATHDYHILERWEAGVVLKGSEVKSIREGKVNFIDSFVRVISGELFLHNLHIALYARTSQPNLDPKRPRKLLLHHGEIRKLIGTLSQKGLTLIPLSIYFKKGKVKVGIGLAKGKRLYDKRQKLREISIEREIKRTLKERKRYYPH</sequence>
<organism evidence="4 5">
    <name type="scientific">Aerophobetes bacterium</name>
    <dbReference type="NCBI Taxonomy" id="2030807"/>
    <lineage>
        <taxon>Bacteria</taxon>
        <taxon>Candidatus Aerophobota</taxon>
    </lineage>
</organism>
<dbReference type="InterPro" id="IPR023620">
    <property type="entry name" value="SmpB"/>
</dbReference>
<keyword evidence="1 3" id="KW-0963">Cytoplasm</keyword>
<dbReference type="CDD" id="cd09294">
    <property type="entry name" value="SmpB"/>
    <property type="match status" value="1"/>
</dbReference>
<dbReference type="PANTHER" id="PTHR30308">
    <property type="entry name" value="TMRNA-BINDING COMPONENT OF TRANS-TRANSLATION TAGGING COMPLEX"/>
    <property type="match status" value="1"/>
</dbReference>
<evidence type="ECO:0000313" key="4">
    <source>
        <dbReference type="EMBL" id="TET92231.1"/>
    </source>
</evidence>
<comment type="similarity">
    <text evidence="3">Belongs to the SmpB family.</text>
</comment>
<comment type="subcellular location">
    <subcellularLocation>
        <location evidence="3">Cytoplasm</location>
    </subcellularLocation>
    <text evidence="3">The tmRNA-SmpB complex associates with stalled 70S ribosomes.</text>
</comment>
<dbReference type="InterPro" id="IPR020081">
    <property type="entry name" value="SsrA-bd_prot_CS"/>
</dbReference>
<dbReference type="Proteomes" id="UP000316925">
    <property type="component" value="Unassembled WGS sequence"/>
</dbReference>
<evidence type="ECO:0000256" key="2">
    <source>
        <dbReference type="ARBA" id="ARBA00022884"/>
    </source>
</evidence>
<evidence type="ECO:0000256" key="3">
    <source>
        <dbReference type="HAMAP-Rule" id="MF_00023"/>
    </source>
</evidence>
<name>A0A523YKZ4_UNCAE</name>
<dbReference type="NCBIfam" id="NF003843">
    <property type="entry name" value="PRK05422.1"/>
    <property type="match status" value="1"/>
</dbReference>
<comment type="caution">
    <text evidence="4">The sequence shown here is derived from an EMBL/GenBank/DDBJ whole genome shotgun (WGS) entry which is preliminary data.</text>
</comment>
<dbReference type="GO" id="GO:0005829">
    <property type="term" value="C:cytosol"/>
    <property type="evidence" value="ECO:0007669"/>
    <property type="project" value="TreeGrafter"/>
</dbReference>
<dbReference type="Pfam" id="PF01668">
    <property type="entry name" value="SmpB"/>
    <property type="match status" value="1"/>
</dbReference>
<gene>
    <name evidence="3 4" type="primary">smpB</name>
    <name evidence="4" type="ORF">E3J33_04150</name>
</gene>
<dbReference type="GO" id="GO:0003723">
    <property type="term" value="F:RNA binding"/>
    <property type="evidence" value="ECO:0007669"/>
    <property type="project" value="UniProtKB-UniRule"/>
</dbReference>
<accession>A0A523YKZ4</accession>
<reference evidence="4 5" key="1">
    <citation type="submission" date="2019-03" db="EMBL/GenBank/DDBJ databases">
        <title>Metabolic potential of uncultured bacteria and archaea associated with petroleum seepage in deep-sea sediments.</title>
        <authorList>
            <person name="Dong X."/>
            <person name="Hubert C."/>
        </authorList>
    </citation>
    <scope>NUCLEOTIDE SEQUENCE [LARGE SCALE GENOMIC DNA]</scope>
    <source>
        <strain evidence="4">E29_bin28</strain>
    </source>
</reference>
<dbReference type="HAMAP" id="MF_00023">
    <property type="entry name" value="SmpB"/>
    <property type="match status" value="1"/>
</dbReference>
<dbReference type="SUPFAM" id="SSF74982">
    <property type="entry name" value="Small protein B (SmpB)"/>
    <property type="match status" value="1"/>
</dbReference>